<feature type="chain" id="PRO_5047291322" description="Fimbrillin family protein" evidence="1">
    <location>
        <begin position="20"/>
        <end position="579"/>
    </location>
</feature>
<organism evidence="2 3">
    <name type="scientific">Phocaeicola faecium</name>
    <dbReference type="NCBI Taxonomy" id="2762213"/>
    <lineage>
        <taxon>Bacteria</taxon>
        <taxon>Pseudomonadati</taxon>
        <taxon>Bacteroidota</taxon>
        <taxon>Bacteroidia</taxon>
        <taxon>Bacteroidales</taxon>
        <taxon>Bacteroidaceae</taxon>
        <taxon>Phocaeicola</taxon>
    </lineage>
</organism>
<dbReference type="Proteomes" id="UP000616346">
    <property type="component" value="Unassembled WGS sequence"/>
</dbReference>
<dbReference type="PROSITE" id="PS51257">
    <property type="entry name" value="PROKAR_LIPOPROTEIN"/>
    <property type="match status" value="1"/>
</dbReference>
<gene>
    <name evidence="2" type="ORF">H9626_05585</name>
</gene>
<feature type="signal peptide" evidence="1">
    <location>
        <begin position="1"/>
        <end position="19"/>
    </location>
</feature>
<reference evidence="2 3" key="1">
    <citation type="submission" date="2020-08" db="EMBL/GenBank/DDBJ databases">
        <title>A Genomic Blueprint of the Chicken Gut Microbiome.</title>
        <authorList>
            <person name="Gilroy R."/>
            <person name="Ravi A."/>
            <person name="Getino M."/>
            <person name="Pursley I."/>
            <person name="Horton D.L."/>
            <person name="Alikhan N.-F."/>
            <person name="Baker D."/>
            <person name="Gharbi K."/>
            <person name="Hall N."/>
            <person name="Watson M."/>
            <person name="Adriaenssens E.M."/>
            <person name="Foster-Nyarko E."/>
            <person name="Jarju S."/>
            <person name="Secka A."/>
            <person name="Antonio M."/>
            <person name="Oren A."/>
            <person name="Chaudhuri R."/>
            <person name="La Ragione R.M."/>
            <person name="Hildebrand F."/>
            <person name="Pallen M.J."/>
        </authorList>
    </citation>
    <scope>NUCLEOTIDE SEQUENCE [LARGE SCALE GENOMIC DNA]</scope>
    <source>
        <strain evidence="2 3">Sa1YUN3</strain>
    </source>
</reference>
<evidence type="ECO:0000256" key="1">
    <source>
        <dbReference type="SAM" id="SignalP"/>
    </source>
</evidence>
<keyword evidence="1" id="KW-0732">Signal</keyword>
<comment type="caution">
    <text evidence="2">The sequence shown here is derived from an EMBL/GenBank/DDBJ whole genome shotgun (WGS) entry which is preliminary data.</text>
</comment>
<name>A0ABR8VAC4_9BACT</name>
<accession>A0ABR8VAC4</accession>
<evidence type="ECO:0000313" key="2">
    <source>
        <dbReference type="EMBL" id="MBD8001692.1"/>
    </source>
</evidence>
<keyword evidence="3" id="KW-1185">Reference proteome</keyword>
<dbReference type="EMBL" id="JACSPQ010000001">
    <property type="protein sequence ID" value="MBD8001692.1"/>
    <property type="molecule type" value="Genomic_DNA"/>
</dbReference>
<evidence type="ECO:0000313" key="3">
    <source>
        <dbReference type="Proteomes" id="UP000616346"/>
    </source>
</evidence>
<protein>
    <recommendedName>
        <fullName evidence="4">Fimbrillin family protein</fullName>
    </recommendedName>
</protein>
<evidence type="ECO:0008006" key="4">
    <source>
        <dbReference type="Google" id="ProtNLM"/>
    </source>
</evidence>
<dbReference type="RefSeq" id="WP_191709814.1">
    <property type="nucleotide sequence ID" value="NZ_JACSPQ010000001.1"/>
</dbReference>
<dbReference type="Gene3D" id="2.160.20.110">
    <property type="match status" value="1"/>
</dbReference>
<proteinExistence type="predicted"/>
<sequence>MKRRLACFYLLLVMLGLFACTSDDATSVTPFRVSITGNSAVDYLRSNNNSPSTSFVEAEIKEGSTISFYSKGGIDCQGALLTYDGSQWNGLPDDQWQSDEQPATVTAFAPPVFEDEQQFYLEDGNLKDILFVKQECPWGKDITLGFKHLFSCLSFRLDKNLNEQITQVRFTPSVRVLYLDTETALFEYDDAESAPTICFTQHADGVYTFLVPSVKAVNVDIEIVISSEKTFRTQLAASDFSAGVCYQCNILYDDGTAGICTAEDFIAFSHLINGETYGNRSLEEFGITSNGIVTYRLKNDIVFTDAESERLMPIGRFVSNTQKNPFSDVFDGCGYTLYNIALPASKENKGSNGLFAYIGNTGVVKNLRLENITCNITNDGNNNGLLSGVNEGIVDNCHLKNSVVRAKKSDITVAGLVGISRGVIRNSSVEDHTLASALELAAGFVYINQGKIQNCYIANSTYMKTTKGGEMTYQCYGGEISNCYVYGENDKFYSLANTATNSTFSHCYYPEDSYINSISSQGEGNKKDFVNYYGTDAIPRLLRLLNEWADSINALSPSPLFLNWEKKDNPPITLVIGEK</sequence>